<proteinExistence type="predicted"/>
<evidence type="ECO:0008006" key="4">
    <source>
        <dbReference type="Google" id="ProtNLM"/>
    </source>
</evidence>
<keyword evidence="3" id="KW-1185">Reference proteome</keyword>
<comment type="caution">
    <text evidence="2">The sequence shown here is derived from an EMBL/GenBank/DDBJ whole genome shotgun (WGS) entry which is preliminary data.</text>
</comment>
<dbReference type="AlphaFoldDB" id="A0A3M8ARC4"/>
<keyword evidence="1" id="KW-1133">Transmembrane helix</keyword>
<keyword evidence="1" id="KW-0812">Transmembrane</keyword>
<evidence type="ECO:0000256" key="1">
    <source>
        <dbReference type="SAM" id="Phobius"/>
    </source>
</evidence>
<evidence type="ECO:0000313" key="2">
    <source>
        <dbReference type="EMBL" id="RNB53746.1"/>
    </source>
</evidence>
<dbReference type="Proteomes" id="UP000268829">
    <property type="component" value="Unassembled WGS sequence"/>
</dbReference>
<dbReference type="OrthoDB" id="2475258at2"/>
<organism evidence="2 3">
    <name type="scientific">Brevibacillus gelatini</name>
    <dbReference type="NCBI Taxonomy" id="1655277"/>
    <lineage>
        <taxon>Bacteria</taxon>
        <taxon>Bacillati</taxon>
        <taxon>Bacillota</taxon>
        <taxon>Bacilli</taxon>
        <taxon>Bacillales</taxon>
        <taxon>Paenibacillaceae</taxon>
        <taxon>Brevibacillus</taxon>
    </lineage>
</organism>
<dbReference type="EMBL" id="RHHS01000047">
    <property type="protein sequence ID" value="RNB53746.1"/>
    <property type="molecule type" value="Genomic_DNA"/>
</dbReference>
<sequence length="68" mass="8069">MLDFGAVSVEWGTMLVQLIVFLPALLFYAFVIYAIVKVLRFMKEKIQLDRERNQKLAQLLESRRHEQN</sequence>
<keyword evidence="1" id="KW-0472">Membrane</keyword>
<reference evidence="2 3" key="1">
    <citation type="submission" date="2018-10" db="EMBL/GenBank/DDBJ databases">
        <title>Phylogenomics of Brevibacillus.</title>
        <authorList>
            <person name="Dunlap C."/>
        </authorList>
    </citation>
    <scope>NUCLEOTIDE SEQUENCE [LARGE SCALE GENOMIC DNA]</scope>
    <source>
        <strain evidence="2 3">DSM 100115</strain>
    </source>
</reference>
<accession>A0A3M8ARC4</accession>
<name>A0A3M8ARC4_9BACL</name>
<feature type="transmembrane region" description="Helical" evidence="1">
    <location>
        <begin position="15"/>
        <end position="36"/>
    </location>
</feature>
<protein>
    <recommendedName>
        <fullName evidence="4">DUF4083 domain-containing protein</fullName>
    </recommendedName>
</protein>
<evidence type="ECO:0000313" key="3">
    <source>
        <dbReference type="Proteomes" id="UP000268829"/>
    </source>
</evidence>
<gene>
    <name evidence="2" type="ORF">EDM57_19150</name>
</gene>